<accession>A0A1C3JJ38</accession>
<organism evidence="2 3">
    <name type="scientific">Vibrio celticus</name>
    <dbReference type="NCBI Taxonomy" id="446372"/>
    <lineage>
        <taxon>Bacteria</taxon>
        <taxon>Pseudomonadati</taxon>
        <taxon>Pseudomonadota</taxon>
        <taxon>Gammaproteobacteria</taxon>
        <taxon>Vibrionales</taxon>
        <taxon>Vibrionaceae</taxon>
        <taxon>Vibrio</taxon>
    </lineage>
</organism>
<gene>
    <name evidence="2" type="ORF">VCE7224_03934</name>
</gene>
<sequence>MKVARTVLRGAALGNKCRLLDRGFSAALILSSFLAVITASIAAFRLIVTRNMLEQTKKQYILIKSSFFYSAFSSKTTCFRRASFVKMIRFLSVSIPQRSLPSELSKTDTKDHRLKDMGVVSVFGGMGIG</sequence>
<dbReference type="AlphaFoldDB" id="A0A1C3JJ38"/>
<name>A0A1C3JJ38_9VIBR</name>
<keyword evidence="3" id="KW-1185">Reference proteome</keyword>
<keyword evidence="1" id="KW-0812">Transmembrane</keyword>
<evidence type="ECO:0000313" key="2">
    <source>
        <dbReference type="EMBL" id="SBT15147.1"/>
    </source>
</evidence>
<keyword evidence="1" id="KW-1133">Transmembrane helix</keyword>
<proteinExistence type="predicted"/>
<evidence type="ECO:0000313" key="3">
    <source>
        <dbReference type="Proteomes" id="UP000092819"/>
    </source>
</evidence>
<dbReference type="RefSeq" id="WP_139093583.1">
    <property type="nucleotide sequence ID" value="NZ_AP025464.1"/>
</dbReference>
<protein>
    <submittedName>
        <fullName evidence="2">Uncharacterized protein</fullName>
    </submittedName>
</protein>
<dbReference type="Proteomes" id="UP000092819">
    <property type="component" value="Unassembled WGS sequence"/>
</dbReference>
<dbReference type="EMBL" id="FLQZ01000108">
    <property type="protein sequence ID" value="SBT15147.1"/>
    <property type="molecule type" value="Genomic_DNA"/>
</dbReference>
<keyword evidence="1" id="KW-0472">Membrane</keyword>
<evidence type="ECO:0000256" key="1">
    <source>
        <dbReference type="SAM" id="Phobius"/>
    </source>
</evidence>
<reference evidence="3" key="1">
    <citation type="submission" date="2016-06" db="EMBL/GenBank/DDBJ databases">
        <authorList>
            <person name="Rodrigo-Torres L."/>
            <person name="Arahal D.R."/>
        </authorList>
    </citation>
    <scope>NUCLEOTIDE SEQUENCE [LARGE SCALE GENOMIC DNA]</scope>
    <source>
        <strain evidence="3">CECT 7224</strain>
    </source>
</reference>
<feature type="transmembrane region" description="Helical" evidence="1">
    <location>
        <begin position="24"/>
        <end position="48"/>
    </location>
</feature>